<dbReference type="Proteomes" id="UP000694920">
    <property type="component" value="Unplaced"/>
</dbReference>
<dbReference type="InterPro" id="IPR002018">
    <property type="entry name" value="CarbesteraseB"/>
</dbReference>
<keyword evidence="4" id="KW-1185">Reference proteome</keyword>
<name>A0AAJ7R7F8_CEPCN</name>
<dbReference type="Pfam" id="PF00135">
    <property type="entry name" value="COesterase"/>
    <property type="match status" value="1"/>
</dbReference>
<dbReference type="RefSeq" id="XP_024935755.1">
    <property type="nucleotide sequence ID" value="XM_025079987.1"/>
</dbReference>
<proteinExistence type="predicted"/>
<protein>
    <submittedName>
        <fullName evidence="5">Esterase FE4 isoform X1</fullName>
    </submittedName>
</protein>
<evidence type="ECO:0000256" key="1">
    <source>
        <dbReference type="ARBA" id="ARBA00023180"/>
    </source>
</evidence>
<feature type="signal peptide" evidence="2">
    <location>
        <begin position="1"/>
        <end position="24"/>
    </location>
</feature>
<keyword evidence="1" id="KW-0325">Glycoprotein</keyword>
<dbReference type="InterPro" id="IPR050309">
    <property type="entry name" value="Type-B_Carboxylest/Lipase"/>
</dbReference>
<organism evidence="4 5">
    <name type="scientific">Cephus cinctus</name>
    <name type="common">Wheat stem sawfly</name>
    <dbReference type="NCBI Taxonomy" id="211228"/>
    <lineage>
        <taxon>Eukaryota</taxon>
        <taxon>Metazoa</taxon>
        <taxon>Ecdysozoa</taxon>
        <taxon>Arthropoda</taxon>
        <taxon>Hexapoda</taxon>
        <taxon>Insecta</taxon>
        <taxon>Pterygota</taxon>
        <taxon>Neoptera</taxon>
        <taxon>Endopterygota</taxon>
        <taxon>Hymenoptera</taxon>
        <taxon>Cephoidea</taxon>
        <taxon>Cephidae</taxon>
        <taxon>Cephus</taxon>
    </lineage>
</organism>
<evidence type="ECO:0000313" key="4">
    <source>
        <dbReference type="Proteomes" id="UP000694920"/>
    </source>
</evidence>
<dbReference type="PANTHER" id="PTHR11559">
    <property type="entry name" value="CARBOXYLESTERASE"/>
    <property type="match status" value="1"/>
</dbReference>
<dbReference type="InterPro" id="IPR029058">
    <property type="entry name" value="AB_hydrolase_fold"/>
</dbReference>
<evidence type="ECO:0000313" key="5">
    <source>
        <dbReference type="RefSeq" id="XP_024935755.1"/>
    </source>
</evidence>
<feature type="chain" id="PRO_5042544920" evidence="2">
    <location>
        <begin position="25"/>
        <end position="564"/>
    </location>
</feature>
<dbReference type="SUPFAM" id="SSF53474">
    <property type="entry name" value="alpha/beta-Hydrolases"/>
    <property type="match status" value="1"/>
</dbReference>
<dbReference type="GeneID" id="107275014"/>
<dbReference type="Gene3D" id="3.40.50.1820">
    <property type="entry name" value="alpha/beta hydrolase"/>
    <property type="match status" value="1"/>
</dbReference>
<dbReference type="KEGG" id="ccin:107275014"/>
<keyword evidence="2" id="KW-0732">Signal</keyword>
<feature type="domain" description="Carboxylesterase type B" evidence="3">
    <location>
        <begin position="31"/>
        <end position="548"/>
    </location>
</feature>
<reference evidence="5" key="1">
    <citation type="submission" date="2025-08" db="UniProtKB">
        <authorList>
            <consortium name="RefSeq"/>
        </authorList>
    </citation>
    <scope>IDENTIFICATION</scope>
</reference>
<evidence type="ECO:0000256" key="2">
    <source>
        <dbReference type="SAM" id="SignalP"/>
    </source>
</evidence>
<dbReference type="AlphaFoldDB" id="A0AAJ7R7F8"/>
<evidence type="ECO:0000259" key="3">
    <source>
        <dbReference type="Pfam" id="PF00135"/>
    </source>
</evidence>
<accession>A0AAJ7R7F8</accession>
<gene>
    <name evidence="5" type="primary">LOC107275014</name>
</gene>
<sequence length="564" mass="62803">MKNRGIELVVAIFGLALLAQNANGADSTIVKVDLPKGTLQGLKTRTVLNGVTMYSFKGVRYAAPATGVHRFSVAREVAPWIGDYDATQHKSRCPQRCASAFKYIIGNDDCLFLNVYTSTLDCKAGLPVMFWLHGGSFNFGNGDSDVYGPDYLIENGVVLVSINYRLGPIGFLSTRDAAAPGNVGLKDQIAALRWVKRNIRYFGGDPNRVTIFGDAAGAGSVQYHMISPLSAGLFAHAIAQSGTVMTTWAITYNSTKDSFALGAAFGINTNNSTELVEGLLKINSTALVQMANKLSRETEGMSGGHYLFKPSVEVNVGQEIFLPADPWQLLKTGRINDVPYMMGFNQDEMIIGANSIANVDYYNSHFEGFLPTDLNLTRGAVLDTDITLVRNFYFNGKNVTKNDIQAYIKLQSDLYFTYGTAFSLKMMRYYMTKPIHQYLFSFDGKLGFFKKFFNVSLTSGVAHADETGYMFYPALLKITPDKGSEEEKMLYKMTRMWTDFAKYGNPTPKLSKNVTTIWGDVTMNGNYLHINTTTKMEQNVFAERVKFWANIYKDPLGKFYQYFK</sequence>